<accession>A0A2P5EMK4</accession>
<reference evidence="2" key="1">
    <citation type="submission" date="2016-06" db="EMBL/GenBank/DDBJ databases">
        <title>Parallel loss of symbiosis genes in relatives of nitrogen-fixing non-legume Parasponia.</title>
        <authorList>
            <person name="Van Velzen R."/>
            <person name="Holmer R."/>
            <person name="Bu F."/>
            <person name="Rutten L."/>
            <person name="Van Zeijl A."/>
            <person name="Liu W."/>
            <person name="Santuari L."/>
            <person name="Cao Q."/>
            <person name="Sharma T."/>
            <person name="Shen D."/>
            <person name="Roswanjaya Y."/>
            <person name="Wardhani T."/>
            <person name="Kalhor M.S."/>
            <person name="Jansen J."/>
            <person name="Van den Hoogen J."/>
            <person name="Gungor B."/>
            <person name="Hartog M."/>
            <person name="Hontelez J."/>
            <person name="Verver J."/>
            <person name="Yang W.-C."/>
            <person name="Schijlen E."/>
            <person name="Repin R."/>
            <person name="Schilthuizen M."/>
            <person name="Schranz E."/>
            <person name="Heidstra R."/>
            <person name="Miyata K."/>
            <person name="Fedorova E."/>
            <person name="Kohlen W."/>
            <person name="Bisseling T."/>
            <person name="Smit S."/>
            <person name="Geurts R."/>
        </authorList>
    </citation>
    <scope>NUCLEOTIDE SEQUENCE [LARGE SCALE GENOMIC DNA]</scope>
    <source>
        <strain evidence="2">cv. RG33-2</strain>
    </source>
</reference>
<organism evidence="1 2">
    <name type="scientific">Trema orientale</name>
    <name type="common">Charcoal tree</name>
    <name type="synonym">Celtis orientalis</name>
    <dbReference type="NCBI Taxonomy" id="63057"/>
    <lineage>
        <taxon>Eukaryota</taxon>
        <taxon>Viridiplantae</taxon>
        <taxon>Streptophyta</taxon>
        <taxon>Embryophyta</taxon>
        <taxon>Tracheophyta</taxon>
        <taxon>Spermatophyta</taxon>
        <taxon>Magnoliopsida</taxon>
        <taxon>eudicotyledons</taxon>
        <taxon>Gunneridae</taxon>
        <taxon>Pentapetalae</taxon>
        <taxon>rosids</taxon>
        <taxon>fabids</taxon>
        <taxon>Rosales</taxon>
        <taxon>Cannabaceae</taxon>
        <taxon>Trema</taxon>
    </lineage>
</organism>
<dbReference type="Proteomes" id="UP000237000">
    <property type="component" value="Unassembled WGS sequence"/>
</dbReference>
<gene>
    <name evidence="1" type="ORF">TorRG33x02_174470</name>
</gene>
<dbReference type="EMBL" id="JXTC01000126">
    <property type="protein sequence ID" value="PON86798.1"/>
    <property type="molecule type" value="Genomic_DNA"/>
</dbReference>
<dbReference type="InParanoid" id="A0A2P5EMK4"/>
<protein>
    <submittedName>
        <fullName evidence="1">Uncharacterized protein</fullName>
    </submittedName>
</protein>
<feature type="non-terminal residue" evidence="1">
    <location>
        <position position="59"/>
    </location>
</feature>
<evidence type="ECO:0000313" key="2">
    <source>
        <dbReference type="Proteomes" id="UP000237000"/>
    </source>
</evidence>
<dbReference type="AlphaFoldDB" id="A0A2P5EMK4"/>
<evidence type="ECO:0000313" key="1">
    <source>
        <dbReference type="EMBL" id="PON86798.1"/>
    </source>
</evidence>
<proteinExistence type="predicted"/>
<sequence length="59" mass="6393">MIFAARHDSTVCNHDVRSILMDHSSVRSPYVGVVSPITLYGRRQSESPCMGVVSSTAAL</sequence>
<comment type="caution">
    <text evidence="1">The sequence shown here is derived from an EMBL/GenBank/DDBJ whole genome shotgun (WGS) entry which is preliminary data.</text>
</comment>
<keyword evidence="2" id="KW-1185">Reference proteome</keyword>
<name>A0A2P5EMK4_TREOI</name>